<feature type="compositionally biased region" description="Basic and acidic residues" evidence="6">
    <location>
        <begin position="123"/>
        <end position="132"/>
    </location>
</feature>
<feature type="domain" description="Lipopolysaccharide assembly protein A" evidence="8">
    <location>
        <begin position="21"/>
        <end position="83"/>
    </location>
</feature>
<evidence type="ECO:0000256" key="5">
    <source>
        <dbReference type="SAM" id="Coils"/>
    </source>
</evidence>
<proteinExistence type="predicted"/>
<dbReference type="PANTHER" id="PTHR41335:SF1">
    <property type="entry name" value="MEMBRANE PROTEIN"/>
    <property type="match status" value="1"/>
</dbReference>
<keyword evidence="3 7" id="KW-1133">Transmembrane helix</keyword>
<feature type="region of interest" description="Disordered" evidence="6">
    <location>
        <begin position="95"/>
        <end position="132"/>
    </location>
</feature>
<dbReference type="GO" id="GO:0005886">
    <property type="term" value="C:plasma membrane"/>
    <property type="evidence" value="ECO:0007669"/>
    <property type="project" value="InterPro"/>
</dbReference>
<dbReference type="Proteomes" id="UP000724672">
    <property type="component" value="Unassembled WGS sequence"/>
</dbReference>
<name>A0A942UV69_9FIRM</name>
<dbReference type="Pfam" id="PF06305">
    <property type="entry name" value="LapA_dom"/>
    <property type="match status" value="1"/>
</dbReference>
<organism evidence="9 10">
    <name type="scientific">Anaeromonas frigoriresistens</name>
    <dbReference type="NCBI Taxonomy" id="2683708"/>
    <lineage>
        <taxon>Bacteria</taxon>
        <taxon>Bacillati</taxon>
        <taxon>Bacillota</taxon>
        <taxon>Tissierellia</taxon>
        <taxon>Tissierellales</taxon>
        <taxon>Thermohalobacteraceae</taxon>
        <taxon>Anaeromonas</taxon>
    </lineage>
</organism>
<accession>A0A942UV69</accession>
<protein>
    <submittedName>
        <fullName evidence="9">LapA family protein</fullName>
    </submittedName>
</protein>
<keyword evidence="4 7" id="KW-0472">Membrane</keyword>
<evidence type="ECO:0000313" key="9">
    <source>
        <dbReference type="EMBL" id="MBS4539688.1"/>
    </source>
</evidence>
<dbReference type="RefSeq" id="WP_203367609.1">
    <property type="nucleotide sequence ID" value="NZ_WSFT01000053.1"/>
</dbReference>
<dbReference type="InterPro" id="IPR010445">
    <property type="entry name" value="LapA_dom"/>
</dbReference>
<dbReference type="PANTHER" id="PTHR41335">
    <property type="entry name" value="MEMBRANE PROTEIN-RELATED"/>
    <property type="match status" value="1"/>
</dbReference>
<gene>
    <name evidence="9" type="ORF">GOQ27_14535</name>
</gene>
<dbReference type="EMBL" id="WSFT01000053">
    <property type="protein sequence ID" value="MBS4539688.1"/>
    <property type="molecule type" value="Genomic_DNA"/>
</dbReference>
<keyword evidence="5" id="KW-0175">Coiled coil</keyword>
<sequence>MQLGFIVSLLFAILITVFALQNSDVVNINFLFTNIPVSQALVIFISAAFGAIIVTILGLFRQLKLTKKIKDQKHEISKLKEENTKLQEINSIAESPVETLENDTKDDILVNEENTENISAENLDNKKNDNLS</sequence>
<feature type="transmembrane region" description="Helical" evidence="7">
    <location>
        <begin position="35"/>
        <end position="60"/>
    </location>
</feature>
<keyword evidence="10" id="KW-1185">Reference proteome</keyword>
<reference evidence="9" key="1">
    <citation type="submission" date="2019-12" db="EMBL/GenBank/DDBJ databases">
        <title>Clostridiaceae gen. nov. sp. nov., isolated from sediment in Xinjiang, China.</title>
        <authorList>
            <person name="Zhang R."/>
        </authorList>
    </citation>
    <scope>NUCLEOTIDE SEQUENCE</scope>
    <source>
        <strain evidence="9">D2Q-11</strain>
    </source>
</reference>
<comment type="caution">
    <text evidence="9">The sequence shown here is derived from an EMBL/GenBank/DDBJ whole genome shotgun (WGS) entry which is preliminary data.</text>
</comment>
<feature type="coiled-coil region" evidence="5">
    <location>
        <begin position="62"/>
        <end position="89"/>
    </location>
</feature>
<evidence type="ECO:0000256" key="7">
    <source>
        <dbReference type="SAM" id="Phobius"/>
    </source>
</evidence>
<evidence type="ECO:0000256" key="4">
    <source>
        <dbReference type="ARBA" id="ARBA00023136"/>
    </source>
</evidence>
<evidence type="ECO:0000256" key="2">
    <source>
        <dbReference type="ARBA" id="ARBA00022692"/>
    </source>
</evidence>
<dbReference type="AlphaFoldDB" id="A0A942UV69"/>
<evidence type="ECO:0000256" key="1">
    <source>
        <dbReference type="ARBA" id="ARBA00022475"/>
    </source>
</evidence>
<evidence type="ECO:0000259" key="8">
    <source>
        <dbReference type="Pfam" id="PF06305"/>
    </source>
</evidence>
<keyword evidence="1" id="KW-1003">Cell membrane</keyword>
<evidence type="ECO:0000256" key="3">
    <source>
        <dbReference type="ARBA" id="ARBA00022989"/>
    </source>
</evidence>
<keyword evidence="2 7" id="KW-0812">Transmembrane</keyword>
<evidence type="ECO:0000313" key="10">
    <source>
        <dbReference type="Proteomes" id="UP000724672"/>
    </source>
</evidence>
<evidence type="ECO:0000256" key="6">
    <source>
        <dbReference type="SAM" id="MobiDB-lite"/>
    </source>
</evidence>